<dbReference type="Gene3D" id="1.10.150.130">
    <property type="match status" value="1"/>
</dbReference>
<comment type="subcellular location">
    <subcellularLocation>
        <location evidence="1">Cytoplasm</location>
    </subcellularLocation>
</comment>
<dbReference type="CDD" id="cd00397">
    <property type="entry name" value="DNA_BRE_C"/>
    <property type="match status" value="1"/>
</dbReference>
<dbReference type="PANTHER" id="PTHR30349:SF77">
    <property type="entry name" value="TYROSINE RECOMBINASE XERC"/>
    <property type="match status" value="1"/>
</dbReference>
<dbReference type="SUPFAM" id="SSF56349">
    <property type="entry name" value="DNA breaking-rejoining enzymes"/>
    <property type="match status" value="1"/>
</dbReference>
<evidence type="ECO:0000313" key="13">
    <source>
        <dbReference type="Proteomes" id="UP001652445"/>
    </source>
</evidence>
<evidence type="ECO:0000256" key="6">
    <source>
        <dbReference type="ARBA" id="ARBA00023125"/>
    </source>
</evidence>
<dbReference type="InterPro" id="IPR050090">
    <property type="entry name" value="Tyrosine_recombinase_XerCD"/>
</dbReference>
<organism evidence="12 13">
    <name type="scientific">Paenibacillus baimaensis</name>
    <dbReference type="NCBI Taxonomy" id="2982185"/>
    <lineage>
        <taxon>Bacteria</taxon>
        <taxon>Bacillati</taxon>
        <taxon>Bacillota</taxon>
        <taxon>Bacilli</taxon>
        <taxon>Bacillales</taxon>
        <taxon>Paenibacillaceae</taxon>
        <taxon>Paenibacillus</taxon>
    </lineage>
</organism>
<evidence type="ECO:0000256" key="3">
    <source>
        <dbReference type="ARBA" id="ARBA00022618"/>
    </source>
</evidence>
<evidence type="ECO:0000256" key="1">
    <source>
        <dbReference type="ARBA" id="ARBA00004496"/>
    </source>
</evidence>
<evidence type="ECO:0000256" key="8">
    <source>
        <dbReference type="ARBA" id="ARBA00023306"/>
    </source>
</evidence>
<dbReference type="Gene3D" id="1.10.443.10">
    <property type="entry name" value="Intergrase catalytic core"/>
    <property type="match status" value="1"/>
</dbReference>
<dbReference type="Pfam" id="PF00589">
    <property type="entry name" value="Phage_integrase"/>
    <property type="match status" value="1"/>
</dbReference>
<keyword evidence="8" id="KW-0131">Cell cycle</keyword>
<evidence type="ECO:0000259" key="11">
    <source>
        <dbReference type="PROSITE" id="PS51900"/>
    </source>
</evidence>
<dbReference type="Pfam" id="PF02899">
    <property type="entry name" value="Phage_int_SAM_1"/>
    <property type="match status" value="1"/>
</dbReference>
<proteinExistence type="predicted"/>
<dbReference type="PROSITE" id="PS51900">
    <property type="entry name" value="CB"/>
    <property type="match status" value="1"/>
</dbReference>
<dbReference type="InterPro" id="IPR002104">
    <property type="entry name" value="Integrase_catalytic"/>
</dbReference>
<reference evidence="12 13" key="1">
    <citation type="submission" date="2022-09" db="EMBL/GenBank/DDBJ databases">
        <authorList>
            <person name="Han X.L."/>
            <person name="Wang Q."/>
            <person name="Lu T."/>
        </authorList>
    </citation>
    <scope>NUCLEOTIDE SEQUENCE [LARGE SCALE GENOMIC DNA]</scope>
    <source>
        <strain evidence="12 13">WQ 127069</strain>
    </source>
</reference>
<keyword evidence="3" id="KW-0132">Cell division</keyword>
<evidence type="ECO:0000313" key="12">
    <source>
        <dbReference type="EMBL" id="MCU6791901.1"/>
    </source>
</evidence>
<dbReference type="EMBL" id="JAOQIO010000016">
    <property type="protein sequence ID" value="MCU6791901.1"/>
    <property type="molecule type" value="Genomic_DNA"/>
</dbReference>
<dbReference type="PANTHER" id="PTHR30349">
    <property type="entry name" value="PHAGE INTEGRASE-RELATED"/>
    <property type="match status" value="1"/>
</dbReference>
<keyword evidence="2" id="KW-0963">Cytoplasm</keyword>
<keyword evidence="7" id="KW-0233">DNA recombination</keyword>
<dbReference type="InterPro" id="IPR004107">
    <property type="entry name" value="Integrase_SAM-like_N"/>
</dbReference>
<comment type="caution">
    <text evidence="12">The sequence shown here is derived from an EMBL/GenBank/DDBJ whole genome shotgun (WGS) entry which is preliminary data.</text>
</comment>
<dbReference type="InterPro" id="IPR010998">
    <property type="entry name" value="Integrase_recombinase_N"/>
</dbReference>
<keyword evidence="13" id="KW-1185">Reference proteome</keyword>
<feature type="domain" description="Tyr recombinase" evidence="10">
    <location>
        <begin position="156"/>
        <end position="368"/>
    </location>
</feature>
<name>A0ABT2UCK8_9BACL</name>
<protein>
    <submittedName>
        <fullName evidence="12">Tyrosine-type recombinase/integrase</fullName>
    </submittedName>
</protein>
<gene>
    <name evidence="12" type="ORF">OB236_07160</name>
</gene>
<feature type="domain" description="Core-binding (CB)" evidence="11">
    <location>
        <begin position="17"/>
        <end position="105"/>
    </location>
</feature>
<evidence type="ECO:0000256" key="5">
    <source>
        <dbReference type="ARBA" id="ARBA00022908"/>
    </source>
</evidence>
<dbReference type="InterPro" id="IPR011010">
    <property type="entry name" value="DNA_brk_join_enz"/>
</dbReference>
<evidence type="ECO:0000256" key="2">
    <source>
        <dbReference type="ARBA" id="ARBA00022490"/>
    </source>
</evidence>
<evidence type="ECO:0000256" key="9">
    <source>
        <dbReference type="PROSITE-ProRule" id="PRU01248"/>
    </source>
</evidence>
<dbReference type="RefSeq" id="WP_262683327.1">
    <property type="nucleotide sequence ID" value="NZ_JAOQIO010000016.1"/>
</dbReference>
<keyword evidence="4" id="KW-0159">Chromosome partition</keyword>
<keyword evidence="5" id="KW-0229">DNA integration</keyword>
<keyword evidence="6 9" id="KW-0238">DNA-binding</keyword>
<evidence type="ECO:0000259" key="10">
    <source>
        <dbReference type="PROSITE" id="PS51898"/>
    </source>
</evidence>
<accession>A0ABT2UCK8</accession>
<sequence>MQLKKTVSSIVLVDKNMRIIPEVLDFINYLIQNGSSVNTIESYLRDLKVFYEWMSETGYQFFEVKTRDIRDFVRFIDGRHRSGKVSASTLSGYLSTVNSFYRHHATMGGWVIENPIAKTFDRDNPQANQGFLRHVISPLNKNGIHYLKRKKKKSSIDIKWIRYQEALQFYKAIGEIWSTNEDLMIRNKLIFKLLYESGFRISEVLHLRMDDFDYPDGVRKTGNLYLVERDEPNPDRQLKTGERIVPVSSELLAEIDNYIMYHRPEKEGVRHIFVTHHAKTKGEPVSRTSVEDFFREVSEYSGIKCTPHALRHTHASNLKEMGLDLTVISERLGHSIVTASKYGKMSLDTQIMAFERYLETKGEMDRLE</sequence>
<dbReference type="Proteomes" id="UP001652445">
    <property type="component" value="Unassembled WGS sequence"/>
</dbReference>
<dbReference type="InterPro" id="IPR044068">
    <property type="entry name" value="CB"/>
</dbReference>
<evidence type="ECO:0000256" key="7">
    <source>
        <dbReference type="ARBA" id="ARBA00023172"/>
    </source>
</evidence>
<dbReference type="PROSITE" id="PS51898">
    <property type="entry name" value="TYR_RECOMBINASE"/>
    <property type="match status" value="1"/>
</dbReference>
<evidence type="ECO:0000256" key="4">
    <source>
        <dbReference type="ARBA" id="ARBA00022829"/>
    </source>
</evidence>
<dbReference type="InterPro" id="IPR013762">
    <property type="entry name" value="Integrase-like_cat_sf"/>
</dbReference>